<feature type="transmembrane region" description="Helical" evidence="6">
    <location>
        <begin position="392"/>
        <end position="414"/>
    </location>
</feature>
<keyword evidence="2 6" id="KW-0812">Transmembrane</keyword>
<dbReference type="KEGG" id="kne:92182508"/>
<evidence type="ECO:0000256" key="4">
    <source>
        <dbReference type="ARBA" id="ARBA00023136"/>
    </source>
</evidence>
<dbReference type="PROSITE" id="PS00216">
    <property type="entry name" value="SUGAR_TRANSPORT_1"/>
    <property type="match status" value="1"/>
</dbReference>
<reference evidence="8 9" key="1">
    <citation type="journal article" date="2024" name="bioRxiv">
        <title>Comparative genomics of Cryptococcus and Kwoniella reveals pathogenesis evolution and contrasting karyotype dynamics via intercentromeric recombination or chromosome fusion.</title>
        <authorList>
            <person name="Coelho M.A."/>
            <person name="David-Palma M."/>
            <person name="Shea T."/>
            <person name="Bowers K."/>
            <person name="McGinley-Smith S."/>
            <person name="Mohammad A.W."/>
            <person name="Gnirke A."/>
            <person name="Yurkov A.M."/>
            <person name="Nowrousian M."/>
            <person name="Sun S."/>
            <person name="Cuomo C.A."/>
            <person name="Heitman J."/>
        </authorList>
    </citation>
    <scope>NUCLEOTIDE SEQUENCE [LARGE SCALE GENOMIC DNA]</scope>
    <source>
        <strain evidence="8 9">CBS 13917</strain>
    </source>
</reference>
<evidence type="ECO:0000256" key="5">
    <source>
        <dbReference type="SAM" id="MobiDB-lite"/>
    </source>
</evidence>
<name>A0AAW0YVV5_9TREE</name>
<dbReference type="FunFam" id="1.20.1250.20:FF:000082">
    <property type="entry name" value="MFS multidrug transporter, putative"/>
    <property type="match status" value="1"/>
</dbReference>
<comment type="subcellular location">
    <subcellularLocation>
        <location evidence="1">Membrane</location>
        <topology evidence="1">Multi-pass membrane protein</topology>
    </subcellularLocation>
</comment>
<dbReference type="GO" id="GO:0140115">
    <property type="term" value="P:export across plasma membrane"/>
    <property type="evidence" value="ECO:0007669"/>
    <property type="project" value="UniProtKB-ARBA"/>
</dbReference>
<keyword evidence="3 6" id="KW-1133">Transmembrane helix</keyword>
<dbReference type="RefSeq" id="XP_066800910.1">
    <property type="nucleotide sequence ID" value="XM_066948342.1"/>
</dbReference>
<protein>
    <recommendedName>
        <fullName evidence="7">Major facilitator superfamily (MFS) profile domain-containing protein</fullName>
    </recommendedName>
</protein>
<evidence type="ECO:0000256" key="2">
    <source>
        <dbReference type="ARBA" id="ARBA00022692"/>
    </source>
</evidence>
<feature type="transmembrane region" description="Helical" evidence="6">
    <location>
        <begin position="498"/>
        <end position="525"/>
    </location>
</feature>
<keyword evidence="9" id="KW-1185">Reference proteome</keyword>
<feature type="transmembrane region" description="Helical" evidence="6">
    <location>
        <begin position="258"/>
        <end position="278"/>
    </location>
</feature>
<dbReference type="Pfam" id="PF07690">
    <property type="entry name" value="MFS_1"/>
    <property type="match status" value="1"/>
</dbReference>
<feature type="compositionally biased region" description="Basic and acidic residues" evidence="5">
    <location>
        <begin position="63"/>
        <end position="75"/>
    </location>
</feature>
<feature type="transmembrane region" description="Helical" evidence="6">
    <location>
        <begin position="473"/>
        <end position="492"/>
    </location>
</feature>
<dbReference type="AlphaFoldDB" id="A0AAW0YVV5"/>
<dbReference type="InterPro" id="IPR005829">
    <property type="entry name" value="Sugar_transporter_CS"/>
</dbReference>
<dbReference type="GO" id="GO:0005886">
    <property type="term" value="C:plasma membrane"/>
    <property type="evidence" value="ECO:0007669"/>
    <property type="project" value="TreeGrafter"/>
</dbReference>
<dbReference type="InterPro" id="IPR036259">
    <property type="entry name" value="MFS_trans_sf"/>
</dbReference>
<proteinExistence type="predicted"/>
<feature type="compositionally biased region" description="Basic and acidic residues" evidence="5">
    <location>
        <begin position="46"/>
        <end position="56"/>
    </location>
</feature>
<dbReference type="Gene3D" id="1.20.1250.20">
    <property type="entry name" value="MFS general substrate transporter like domains"/>
    <property type="match status" value="1"/>
</dbReference>
<feature type="transmembrane region" description="Helical" evidence="6">
    <location>
        <begin position="321"/>
        <end position="339"/>
    </location>
</feature>
<evidence type="ECO:0000256" key="3">
    <source>
        <dbReference type="ARBA" id="ARBA00022989"/>
    </source>
</evidence>
<feature type="transmembrane region" description="Helical" evidence="6">
    <location>
        <begin position="537"/>
        <end position="556"/>
    </location>
</feature>
<comment type="caution">
    <text evidence="8">The sequence shown here is derived from an EMBL/GenBank/DDBJ whole genome shotgun (WGS) entry which is preliminary data.</text>
</comment>
<dbReference type="PANTHER" id="PTHR23502">
    <property type="entry name" value="MAJOR FACILITATOR SUPERFAMILY"/>
    <property type="match status" value="1"/>
</dbReference>
<evidence type="ECO:0000313" key="9">
    <source>
        <dbReference type="Proteomes" id="UP001388673"/>
    </source>
</evidence>
<feature type="transmembrane region" description="Helical" evidence="6">
    <location>
        <begin position="290"/>
        <end position="309"/>
    </location>
</feature>
<dbReference type="InterPro" id="IPR011701">
    <property type="entry name" value="MFS"/>
</dbReference>
<feature type="region of interest" description="Disordered" evidence="5">
    <location>
        <begin position="1"/>
        <end position="97"/>
    </location>
</feature>
<gene>
    <name evidence="8" type="ORF">IAR55_005250</name>
</gene>
<dbReference type="SUPFAM" id="SSF103473">
    <property type="entry name" value="MFS general substrate transporter"/>
    <property type="match status" value="1"/>
</dbReference>
<dbReference type="PROSITE" id="PS50850">
    <property type="entry name" value="MFS"/>
    <property type="match status" value="1"/>
</dbReference>
<dbReference type="InterPro" id="IPR020846">
    <property type="entry name" value="MFS_dom"/>
</dbReference>
<feature type="transmembrane region" description="Helical" evidence="6">
    <location>
        <begin position="228"/>
        <end position="246"/>
    </location>
</feature>
<sequence>MAISSSRGSRSTSTSTSISSRSGGPTLAEQNTVADPIVPATLSEPPKPELFEERRSTASSSKRISDEEPDTRRVVEDDDDGEYCSPPTPDDSARLPPGCHFGPIFTPSLNITITNDPSSSISSDATTTSVDEKTTPPRIIWVDFPASSPQNPFFFAQSRKYAITAVATFFTLLTSVNVGAYSISEESMKADLHLSDVLTAGGLGIYCFGFAITPLLLAPLSEEFGRKWTYVVAVGIYLLGHLMMALSKNVATMMIARVIQGCSGSVGATLVGGTIADIYIPANRGLPSSVFAVMAIAGSGVGPLVFAWVESDPRLQWRWVWWIQTILIGALFPFILLFMRETRESVILRRRARKLRKERGLEDGGRYTARSEIGKVGFFAAMKMSSTRPITFLFVEPVVACMALWMSVAWGILYTQIGGLPYIFRNVYGFNTNQVGLIYISIVIGALVGFAANFVQDAVYRRRVEKDGIEARLYAPMIAGVTLSLGCFLYGFTSVSTVHWIVPCIGIVIIIASIFTIYISAFVYLSECYGSYASSAIAAQSFLRNMFGGAFSFFTLQMYKALTPRWTIFTWGCVALVLSAVPFGAYYRGPQIRAISKYSKILMKEEKERIAKEKQVLDGLG</sequence>
<dbReference type="EMBL" id="JBCAWK010000010">
    <property type="protein sequence ID" value="KAK8847392.1"/>
    <property type="molecule type" value="Genomic_DNA"/>
</dbReference>
<evidence type="ECO:0000259" key="7">
    <source>
        <dbReference type="PROSITE" id="PS50850"/>
    </source>
</evidence>
<feature type="transmembrane region" description="Helical" evidence="6">
    <location>
        <begin position="161"/>
        <end position="183"/>
    </location>
</feature>
<feature type="transmembrane region" description="Helical" evidence="6">
    <location>
        <begin position="568"/>
        <end position="587"/>
    </location>
</feature>
<dbReference type="GeneID" id="92182508"/>
<evidence type="ECO:0000256" key="1">
    <source>
        <dbReference type="ARBA" id="ARBA00004141"/>
    </source>
</evidence>
<dbReference type="PANTHER" id="PTHR23502:SF134">
    <property type="entry name" value="MAJOR FACILITATOR SUPERFAMILY (MFS) PROFILE DOMAIN-CONTAINING PROTEIN-RELATED"/>
    <property type="match status" value="1"/>
</dbReference>
<feature type="transmembrane region" description="Helical" evidence="6">
    <location>
        <begin position="203"/>
        <end position="221"/>
    </location>
</feature>
<evidence type="ECO:0000256" key="6">
    <source>
        <dbReference type="SAM" id="Phobius"/>
    </source>
</evidence>
<feature type="domain" description="Major facilitator superfamily (MFS) profile" evidence="7">
    <location>
        <begin position="163"/>
        <end position="608"/>
    </location>
</feature>
<dbReference type="Proteomes" id="UP001388673">
    <property type="component" value="Unassembled WGS sequence"/>
</dbReference>
<evidence type="ECO:0000313" key="8">
    <source>
        <dbReference type="EMBL" id="KAK8847392.1"/>
    </source>
</evidence>
<feature type="transmembrane region" description="Helical" evidence="6">
    <location>
        <begin position="434"/>
        <end position="452"/>
    </location>
</feature>
<organism evidence="8 9">
    <name type="scientific">Kwoniella newhampshirensis</name>
    <dbReference type="NCBI Taxonomy" id="1651941"/>
    <lineage>
        <taxon>Eukaryota</taxon>
        <taxon>Fungi</taxon>
        <taxon>Dikarya</taxon>
        <taxon>Basidiomycota</taxon>
        <taxon>Agaricomycotina</taxon>
        <taxon>Tremellomycetes</taxon>
        <taxon>Tremellales</taxon>
        <taxon>Cryptococcaceae</taxon>
        <taxon>Kwoniella</taxon>
    </lineage>
</organism>
<accession>A0AAW0YVV5</accession>
<dbReference type="GO" id="GO:0022857">
    <property type="term" value="F:transmembrane transporter activity"/>
    <property type="evidence" value="ECO:0007669"/>
    <property type="project" value="InterPro"/>
</dbReference>
<feature type="compositionally biased region" description="Low complexity" evidence="5">
    <location>
        <begin position="1"/>
        <end position="24"/>
    </location>
</feature>
<keyword evidence="4 6" id="KW-0472">Membrane</keyword>
<dbReference type="GO" id="GO:0042908">
    <property type="term" value="P:xenobiotic transport"/>
    <property type="evidence" value="ECO:0007669"/>
    <property type="project" value="UniProtKB-ARBA"/>
</dbReference>